<evidence type="ECO:0000313" key="2">
    <source>
        <dbReference type="Proteomes" id="UP000075683"/>
    </source>
</evidence>
<organism evidence="1 2">
    <name type="scientific">Caldibacillus debilis</name>
    <dbReference type="NCBI Taxonomy" id="301148"/>
    <lineage>
        <taxon>Bacteria</taxon>
        <taxon>Bacillati</taxon>
        <taxon>Bacillota</taxon>
        <taxon>Bacilli</taxon>
        <taxon>Bacillales</taxon>
        <taxon>Bacillaceae</taxon>
        <taxon>Caldibacillus</taxon>
    </lineage>
</organism>
<dbReference type="STRING" id="301148.B4135_4005"/>
<name>A0A150L7N1_9BACI</name>
<sequence length="56" mass="6100">MPLSVLLSCGTNFSGKISLKNCRGWILAGGHCRSRRGRTLPVFCGGRKIEHDLGSR</sequence>
<accession>A0A150L7N1</accession>
<evidence type="ECO:0000313" key="1">
    <source>
        <dbReference type="EMBL" id="KYD08294.1"/>
    </source>
</evidence>
<dbReference type="AlphaFoldDB" id="A0A150L7N1"/>
<comment type="caution">
    <text evidence="1">The sequence shown here is derived from an EMBL/GenBank/DDBJ whole genome shotgun (WGS) entry which is preliminary data.</text>
</comment>
<dbReference type="Proteomes" id="UP000075683">
    <property type="component" value="Unassembled WGS sequence"/>
</dbReference>
<dbReference type="EMBL" id="LQYT01000140">
    <property type="protein sequence ID" value="KYD08294.1"/>
    <property type="molecule type" value="Genomic_DNA"/>
</dbReference>
<protein>
    <submittedName>
        <fullName evidence="1">Uncharacterized protein</fullName>
    </submittedName>
</protein>
<proteinExistence type="predicted"/>
<reference evidence="1 2" key="1">
    <citation type="submission" date="2016-01" db="EMBL/GenBank/DDBJ databases">
        <title>Draft Genome Sequences of Seven Thermophilic Sporeformers Isolated from Foods.</title>
        <authorList>
            <person name="Berendsen E.M."/>
            <person name="Wells-Bennik M.H."/>
            <person name="Krawcyk A.O."/>
            <person name="De Jong A."/>
            <person name="Holsappel S."/>
            <person name="Eijlander R.T."/>
            <person name="Kuipers O.P."/>
        </authorList>
    </citation>
    <scope>NUCLEOTIDE SEQUENCE [LARGE SCALE GENOMIC DNA]</scope>
    <source>
        <strain evidence="1 2">B4135</strain>
    </source>
</reference>
<gene>
    <name evidence="1" type="ORF">B4135_4005</name>
</gene>